<reference evidence="2 3" key="1">
    <citation type="submission" date="2016-07" db="EMBL/GenBank/DDBJ databases">
        <title>Pervasive Adenine N6-methylation of Active Genes in Fungi.</title>
        <authorList>
            <consortium name="DOE Joint Genome Institute"/>
            <person name="Mondo S.J."/>
            <person name="Dannebaum R.O."/>
            <person name="Kuo R.C."/>
            <person name="Labutti K."/>
            <person name="Haridas S."/>
            <person name="Kuo A."/>
            <person name="Salamov A."/>
            <person name="Ahrendt S.R."/>
            <person name="Lipzen A."/>
            <person name="Sullivan W."/>
            <person name="Andreopoulos W.B."/>
            <person name="Clum A."/>
            <person name="Lindquist E."/>
            <person name="Daum C."/>
            <person name="Ramamoorthy G.K."/>
            <person name="Gryganskyi A."/>
            <person name="Culley D."/>
            <person name="Magnuson J.K."/>
            <person name="James T.Y."/>
            <person name="O'Malley M.A."/>
            <person name="Stajich J.E."/>
            <person name="Spatafora J.W."/>
            <person name="Visel A."/>
            <person name="Grigoriev I.V."/>
        </authorList>
    </citation>
    <scope>NUCLEOTIDE SEQUENCE [LARGE SCALE GENOMIC DNA]</scope>
    <source>
        <strain evidence="2 3">PL171</strain>
    </source>
</reference>
<evidence type="ECO:0000256" key="1">
    <source>
        <dbReference type="SAM" id="MobiDB-lite"/>
    </source>
</evidence>
<comment type="caution">
    <text evidence="2">The sequence shown here is derived from an EMBL/GenBank/DDBJ whole genome shotgun (WGS) entry which is preliminary data.</text>
</comment>
<dbReference type="PANTHER" id="PTHR13524:SF2">
    <property type="entry name" value="MYOTUBULARIN-RELATED PROTEIN 14"/>
    <property type="match status" value="1"/>
</dbReference>
<proteinExistence type="predicted"/>
<dbReference type="InterPro" id="IPR039802">
    <property type="entry name" value="MTMR14"/>
</dbReference>
<feature type="compositionally biased region" description="Pro residues" evidence="1">
    <location>
        <begin position="200"/>
        <end position="210"/>
    </location>
</feature>
<feature type="compositionally biased region" description="Low complexity" evidence="1">
    <location>
        <begin position="211"/>
        <end position="223"/>
    </location>
</feature>
<evidence type="ECO:0000313" key="3">
    <source>
        <dbReference type="Proteomes" id="UP000193411"/>
    </source>
</evidence>
<evidence type="ECO:0000313" key="2">
    <source>
        <dbReference type="EMBL" id="ORZ39847.1"/>
    </source>
</evidence>
<dbReference type="EMBL" id="MCFL01000004">
    <property type="protein sequence ID" value="ORZ39847.1"/>
    <property type="molecule type" value="Genomic_DNA"/>
</dbReference>
<protein>
    <submittedName>
        <fullName evidence="2">Uncharacterized protein</fullName>
    </submittedName>
</protein>
<feature type="region of interest" description="Disordered" evidence="1">
    <location>
        <begin position="189"/>
        <end position="253"/>
    </location>
</feature>
<organism evidence="2 3">
    <name type="scientific">Catenaria anguillulae PL171</name>
    <dbReference type="NCBI Taxonomy" id="765915"/>
    <lineage>
        <taxon>Eukaryota</taxon>
        <taxon>Fungi</taxon>
        <taxon>Fungi incertae sedis</taxon>
        <taxon>Blastocladiomycota</taxon>
        <taxon>Blastocladiomycetes</taxon>
        <taxon>Blastocladiales</taxon>
        <taxon>Catenariaceae</taxon>
        <taxon>Catenaria</taxon>
    </lineage>
</organism>
<feature type="compositionally biased region" description="Low complexity" evidence="1">
    <location>
        <begin position="190"/>
        <end position="199"/>
    </location>
</feature>
<gene>
    <name evidence="2" type="ORF">BCR44DRAFT_1216636</name>
</gene>
<feature type="region of interest" description="Disordered" evidence="1">
    <location>
        <begin position="1"/>
        <end position="34"/>
    </location>
</feature>
<accession>A0A1Y2HZ12</accession>
<dbReference type="GO" id="GO:0004438">
    <property type="term" value="F:phosphatidylinositol-3-phosphate phosphatase activity"/>
    <property type="evidence" value="ECO:0007669"/>
    <property type="project" value="InterPro"/>
</dbReference>
<sequence>MNVMDTSSSRPPPMAFADVPDPAPGPTTSSGIATAGTISESDIHSLLAYFWSFNPSTTPRDAPDLVHIHTVVTRLFAKDYDIALVDNDWCSSYPHQLIIPTRQRHPVNPGSSAALVNNPTTLVPLFRNSRFSRVRSRFVVPVLLLNGRNICRSSTLSNEAEVQLNSIAEKAKYFKRQLFSSASAMTADLPGAAAGRPRSPASPPPPPPIPGSTTSSATSQPSSDTDDPVKPHLHCPPWNASDSQTLPSFALCK</sequence>
<keyword evidence="3" id="KW-1185">Reference proteome</keyword>
<dbReference type="PANTHER" id="PTHR13524">
    <property type="entry name" value="MYOTUBULARIN-RELATED"/>
    <property type="match status" value="1"/>
</dbReference>
<dbReference type="STRING" id="765915.A0A1Y2HZ12"/>
<dbReference type="OrthoDB" id="2408718at2759"/>
<dbReference type="Proteomes" id="UP000193411">
    <property type="component" value="Unassembled WGS sequence"/>
</dbReference>
<name>A0A1Y2HZ12_9FUNG</name>
<dbReference type="AlphaFoldDB" id="A0A1Y2HZ12"/>